<accession>A0A1E1LNE6</accession>
<protein>
    <recommendedName>
        <fullName evidence="3">Transposase Tc1-like domain-containing protein</fullName>
    </recommendedName>
</protein>
<evidence type="ECO:0008006" key="3">
    <source>
        <dbReference type="Google" id="ProtNLM"/>
    </source>
</evidence>
<dbReference type="EMBL" id="FJUX01000151">
    <property type="protein sequence ID" value="CZT11976.1"/>
    <property type="molecule type" value="Genomic_DNA"/>
</dbReference>
<dbReference type="AlphaFoldDB" id="A0A1E1LNE6"/>
<sequence length="114" mass="13223">MGGRRGPELSPQTRSRICELRSISWSYNRIHAKHPEIPKSTIANTYRQESKRVNNISQVRPGPKRVISEEQRDLLYDIATSTPSVSYETLQEEIVPDASIRSIKRLFQEMNLRK</sequence>
<dbReference type="OrthoDB" id="5151590at2759"/>
<name>A0A1E1LNE6_9HELO</name>
<organism evidence="1 2">
    <name type="scientific">Rhynchosporium agropyri</name>
    <dbReference type="NCBI Taxonomy" id="914238"/>
    <lineage>
        <taxon>Eukaryota</taxon>
        <taxon>Fungi</taxon>
        <taxon>Dikarya</taxon>
        <taxon>Ascomycota</taxon>
        <taxon>Pezizomycotina</taxon>
        <taxon>Leotiomycetes</taxon>
        <taxon>Helotiales</taxon>
        <taxon>Ploettnerulaceae</taxon>
        <taxon>Rhynchosporium</taxon>
    </lineage>
</organism>
<proteinExistence type="predicted"/>
<gene>
    <name evidence="1" type="ORF">RAG0_15977</name>
</gene>
<keyword evidence="2" id="KW-1185">Reference proteome</keyword>
<evidence type="ECO:0000313" key="1">
    <source>
        <dbReference type="EMBL" id="CZT11976.1"/>
    </source>
</evidence>
<dbReference type="Proteomes" id="UP000178912">
    <property type="component" value="Unassembled WGS sequence"/>
</dbReference>
<evidence type="ECO:0000313" key="2">
    <source>
        <dbReference type="Proteomes" id="UP000178912"/>
    </source>
</evidence>
<reference evidence="2" key="1">
    <citation type="submission" date="2016-03" db="EMBL/GenBank/DDBJ databases">
        <authorList>
            <person name="Guldener U."/>
        </authorList>
    </citation>
    <scope>NUCLEOTIDE SEQUENCE [LARGE SCALE GENOMIC DNA]</scope>
    <source>
        <strain evidence="2">04CH-RAC-A.6.1</strain>
    </source>
</reference>